<dbReference type="PANTHER" id="PTHR38589">
    <property type="entry name" value="BLR0621 PROTEIN"/>
    <property type="match status" value="1"/>
</dbReference>
<dbReference type="PROSITE" id="PS51781">
    <property type="entry name" value="SH3B"/>
    <property type="match status" value="1"/>
</dbReference>
<accession>A0ABS1EUI5</accession>
<feature type="compositionally biased region" description="Basic and acidic residues" evidence="1">
    <location>
        <begin position="156"/>
        <end position="165"/>
    </location>
</feature>
<dbReference type="PANTHER" id="PTHR38589:SF1">
    <property type="entry name" value="BLR0621 PROTEIN"/>
    <property type="match status" value="1"/>
</dbReference>
<evidence type="ECO:0000256" key="1">
    <source>
        <dbReference type="SAM" id="MobiDB-lite"/>
    </source>
</evidence>
<feature type="compositionally biased region" description="Polar residues" evidence="1">
    <location>
        <begin position="190"/>
        <end position="200"/>
    </location>
</feature>
<keyword evidence="2" id="KW-0812">Transmembrane</keyword>
<comment type="caution">
    <text evidence="4">The sequence shown here is derived from an EMBL/GenBank/DDBJ whole genome shotgun (WGS) entry which is preliminary data.</text>
</comment>
<sequence>MSKLLRFISDNRKKSIIITASCVVLCAAAVGILIHTNDKNNKTKENKVVLTDVKKEEPTSKTTEADSSKENAQTEQAAVKPESQFVEQKFTGKTTEVVNFRENPSDTETVISKLKQRTIVEVLGKQQDWYKVKYDSKEGWINSKYLNEYTADDKKADEDAEKKQQEALAAAQKSEEAKKAAATSNASQANPSTINNTQPATPAPEVKKGFKSPQLSNSSQIILVTTSSMSSSYANIKFYQKNGDDWTIKTETNGRVGSNGLAYISNRMQSTDKTPAGVLGILGAFGVSDNPGCKYSYTKVTDNMYWDLNSGSSTYNRLIYSNPGGDYEHLASYPTHYKYALITDYNVNQTANKGGGIFVHVNGSGGTAGCVSMPEAQVKDLITWVNPTKNPKILIIPISDLGKYWY</sequence>
<proteinExistence type="predicted"/>
<dbReference type="Pfam" id="PF03734">
    <property type="entry name" value="YkuD"/>
    <property type="match status" value="1"/>
</dbReference>
<feature type="compositionally biased region" description="Basic and acidic residues" evidence="1">
    <location>
        <begin position="53"/>
        <end position="69"/>
    </location>
</feature>
<keyword evidence="2" id="KW-1133">Transmembrane helix</keyword>
<dbReference type="Proteomes" id="UP000596739">
    <property type="component" value="Unassembled WGS sequence"/>
</dbReference>
<feature type="domain" description="SH3b" evidence="3">
    <location>
        <begin position="85"/>
        <end position="150"/>
    </location>
</feature>
<name>A0ABS1EUI5_9CLOT</name>
<evidence type="ECO:0000259" key="3">
    <source>
        <dbReference type="PROSITE" id="PS51781"/>
    </source>
</evidence>
<dbReference type="RefSeq" id="WP_200272819.1">
    <property type="nucleotide sequence ID" value="NZ_JAENHN010000055.1"/>
</dbReference>
<evidence type="ECO:0000313" key="4">
    <source>
        <dbReference type="EMBL" id="MBK1813052.1"/>
    </source>
</evidence>
<organism evidence="4 5">
    <name type="scientific">Clostridium yunnanense</name>
    <dbReference type="NCBI Taxonomy" id="2800325"/>
    <lineage>
        <taxon>Bacteria</taxon>
        <taxon>Bacillati</taxon>
        <taxon>Bacillota</taxon>
        <taxon>Clostridia</taxon>
        <taxon>Eubacteriales</taxon>
        <taxon>Clostridiaceae</taxon>
        <taxon>Clostridium</taxon>
    </lineage>
</organism>
<feature type="region of interest" description="Disordered" evidence="1">
    <location>
        <begin position="53"/>
        <end position="83"/>
    </location>
</feature>
<gene>
    <name evidence="4" type="ORF">JHL18_20740</name>
</gene>
<dbReference type="EMBL" id="JAENHN010000055">
    <property type="protein sequence ID" value="MBK1813052.1"/>
    <property type="molecule type" value="Genomic_DNA"/>
</dbReference>
<keyword evidence="5" id="KW-1185">Reference proteome</keyword>
<dbReference type="InterPro" id="IPR005490">
    <property type="entry name" value="LD_TPept_cat_dom"/>
</dbReference>
<feature type="region of interest" description="Disordered" evidence="1">
    <location>
        <begin position="156"/>
        <end position="212"/>
    </location>
</feature>
<evidence type="ECO:0000256" key="2">
    <source>
        <dbReference type="SAM" id="Phobius"/>
    </source>
</evidence>
<feature type="transmembrane region" description="Helical" evidence="2">
    <location>
        <begin position="16"/>
        <end position="34"/>
    </location>
</feature>
<dbReference type="Pfam" id="PF08239">
    <property type="entry name" value="SH3_3"/>
    <property type="match status" value="1"/>
</dbReference>
<dbReference type="InterPro" id="IPR003646">
    <property type="entry name" value="SH3-like_bac-type"/>
</dbReference>
<dbReference type="CDD" id="cd16913">
    <property type="entry name" value="YkuD_like"/>
    <property type="match status" value="1"/>
</dbReference>
<feature type="compositionally biased region" description="Low complexity" evidence="1">
    <location>
        <begin position="180"/>
        <end position="189"/>
    </location>
</feature>
<dbReference type="Gene3D" id="2.30.30.40">
    <property type="entry name" value="SH3 Domains"/>
    <property type="match status" value="1"/>
</dbReference>
<keyword evidence="2" id="KW-0472">Membrane</keyword>
<protein>
    <submittedName>
        <fullName evidence="4">SH3 domain-containing protein</fullName>
    </submittedName>
</protein>
<dbReference type="SMART" id="SM00287">
    <property type="entry name" value="SH3b"/>
    <property type="match status" value="1"/>
</dbReference>
<reference evidence="5" key="1">
    <citation type="submission" date="2021-01" db="EMBL/GenBank/DDBJ databases">
        <title>Genome public.</title>
        <authorList>
            <person name="Liu C."/>
            <person name="Sun Q."/>
        </authorList>
    </citation>
    <scope>NUCLEOTIDE SEQUENCE [LARGE SCALE GENOMIC DNA]</scope>
    <source>
        <strain evidence="5">YIM B02505</strain>
    </source>
</reference>
<evidence type="ECO:0000313" key="5">
    <source>
        <dbReference type="Proteomes" id="UP000596739"/>
    </source>
</evidence>